<proteinExistence type="inferred from homology"/>
<dbReference type="AlphaFoldDB" id="A7VRA9"/>
<dbReference type="EMBL" id="ABCB02000016">
    <property type="protein sequence ID" value="EDO62231.1"/>
    <property type="molecule type" value="Genomic_DNA"/>
</dbReference>
<evidence type="ECO:0000259" key="6">
    <source>
        <dbReference type="Pfam" id="PF07532"/>
    </source>
</evidence>
<dbReference type="GO" id="GO:0004553">
    <property type="term" value="F:hydrolase activity, hydrolyzing O-glycosyl compounds"/>
    <property type="evidence" value="ECO:0007669"/>
    <property type="project" value="InterPro"/>
</dbReference>
<dbReference type="InterPro" id="IPR011081">
    <property type="entry name" value="Big_4"/>
</dbReference>
<dbReference type="PANTHER" id="PTHR43817:SF1">
    <property type="entry name" value="HYDROLASE, FAMILY 43, PUTATIVE (AFU_ORTHOLOGUE AFUA_3G01660)-RELATED"/>
    <property type="match status" value="1"/>
</dbReference>
<organism evidence="7 9">
    <name type="scientific">[Clostridium] leptum DSM 753</name>
    <dbReference type="NCBI Taxonomy" id="428125"/>
    <lineage>
        <taxon>Bacteria</taxon>
        <taxon>Bacillati</taxon>
        <taxon>Bacillota</taxon>
        <taxon>Clostridia</taxon>
        <taxon>Eubacteriales</taxon>
        <taxon>Oscillospiraceae</taxon>
        <taxon>Oscillospiraceae incertae sedis</taxon>
    </lineage>
</organism>
<gene>
    <name evidence="8" type="ORF">CH238_05890</name>
    <name evidence="7" type="ORF">CLOLEP_01092</name>
</gene>
<keyword evidence="10" id="KW-1185">Reference proteome</keyword>
<dbReference type="OrthoDB" id="273314at2"/>
<comment type="caution">
    <text evidence="7">The sequence shown here is derived from an EMBL/GenBank/DDBJ whole genome shotgun (WGS) entry which is preliminary data.</text>
</comment>
<evidence type="ECO:0000256" key="4">
    <source>
        <dbReference type="ARBA" id="ARBA00023295"/>
    </source>
</evidence>
<evidence type="ECO:0000256" key="1">
    <source>
        <dbReference type="ARBA" id="ARBA00009865"/>
    </source>
</evidence>
<protein>
    <submittedName>
        <fullName evidence="7">Glycosyl hydrolase, family 43</fullName>
    </submittedName>
</protein>
<dbReference type="Pfam" id="PF07532">
    <property type="entry name" value="Big_4"/>
    <property type="match status" value="1"/>
</dbReference>
<sequence>MNYTVMAYTRRENRELESAMHLAAVLENGSLQPLQNGTGILFAKAEFNEGPLCGTTKILRKPWVFRLKDGAFGVVCLRRNVGGGLEPGKENCVLIFTSPDLLSFREEGLIPAAPEGTAVADVRCQWDGKAGLYQLTWSDGTGYYTSSSPDLTSFTGMEKTGSPEPRALVKLSDGVDGCLISLTQEEYEKVLRRYSPVVQTGCLPVYCKAAPGERVSLPEQVTLTYSDGSLKPMPVKWEPFSRTLPGVYSVAGAVQRETWPFPFLEERADPTVIRYRGRYYYMATDDGNGQTTLKIRGSDTISGLAEAEERVIFTANPEGYMSGCLWAPEPHVVNGRLCVFFAAGNPHWYTVQCHVMVMAGDDPLDAASWQTPQRCRTIEGGVLCPDGITLDMTCFTVGQVPYVVWAQRVMRLEEQEFGNSDLYIASVDPEKPWQLTSAPVCICRPSYGWDRVDTTVDEGPFAVRRGDDLFLTFAGSSVSVLYCVGLLHAKTGSNLLDPESWEELGYPILTSESVPGQLGPGHNSFAKDEFGNDIVAYHAKLPAADGHDPGMTNRHTGLRPVHWDAEGLPRLDMTPERELSPGFQIQAVVEITEAPKE</sequence>
<dbReference type="Pfam" id="PF04616">
    <property type="entry name" value="Glyco_hydro_43"/>
    <property type="match status" value="1"/>
</dbReference>
<dbReference type="eggNOG" id="COG3940">
    <property type="taxonomic scope" value="Bacteria"/>
</dbReference>
<reference evidence="8 10" key="3">
    <citation type="submission" date="2017-07" db="EMBL/GenBank/DDBJ databases">
        <title>Prevalence of linear plasmids in Cutibacterium (Propionibacterium) acnes isolates obtained from prostatic tissue.</title>
        <authorList>
            <person name="Davidsson S."/>
            <person name="Carlsson J."/>
            <person name="Molling P."/>
            <person name="Andren O."/>
            <person name="Andersson S.-O."/>
            <person name="Brzuszkiewicz E."/>
            <person name="Poehlein A."/>
            <person name="Al-Zeer M."/>
            <person name="Brinkmann V."/>
            <person name="Scavenius C."/>
            <person name="Nazipi S."/>
            <person name="Soderquist B."/>
            <person name="Bruggemann H."/>
        </authorList>
    </citation>
    <scope>NUCLEOTIDE SEQUENCE [LARGE SCALE GENOMIC DNA]</scope>
    <source>
        <strain evidence="8 10">DSM 753</strain>
    </source>
</reference>
<evidence type="ECO:0000313" key="10">
    <source>
        <dbReference type="Proteomes" id="UP000220611"/>
    </source>
</evidence>
<evidence type="ECO:0000256" key="2">
    <source>
        <dbReference type="ARBA" id="ARBA00022729"/>
    </source>
</evidence>
<accession>A7VRA9</accession>
<name>A7VRA9_9FIRM</name>
<dbReference type="Gene3D" id="2.115.10.20">
    <property type="entry name" value="Glycosyl hydrolase domain, family 43"/>
    <property type="match status" value="1"/>
</dbReference>
<reference evidence="7 9" key="1">
    <citation type="submission" date="2007-08" db="EMBL/GenBank/DDBJ databases">
        <title>Draft genome sequence of Clostridium leptum (DSM 753).</title>
        <authorList>
            <person name="Sudarsanam P."/>
            <person name="Ley R."/>
            <person name="Guruge J."/>
            <person name="Turnbaugh P.J."/>
            <person name="Mahowald M."/>
            <person name="Liep D."/>
            <person name="Gordon J."/>
        </authorList>
    </citation>
    <scope>NUCLEOTIDE SEQUENCE [LARGE SCALE GENOMIC DNA]</scope>
    <source>
        <strain evidence="7 9">DSM 753</strain>
    </source>
</reference>
<comment type="similarity">
    <text evidence="1 5">Belongs to the glycosyl hydrolase 43 family.</text>
</comment>
<feature type="domain" description="Bacterial Ig-like" evidence="6">
    <location>
        <begin position="208"/>
        <end position="254"/>
    </location>
</feature>
<dbReference type="InterPro" id="IPR023296">
    <property type="entry name" value="Glyco_hydro_beta-prop_sf"/>
</dbReference>
<dbReference type="EMBL" id="NOXF01000003">
    <property type="protein sequence ID" value="PEQ24972.1"/>
    <property type="molecule type" value="Genomic_DNA"/>
</dbReference>
<keyword evidence="4 5" id="KW-0326">Glycosidase</keyword>
<dbReference type="GO" id="GO:0005975">
    <property type="term" value="P:carbohydrate metabolic process"/>
    <property type="evidence" value="ECO:0007669"/>
    <property type="project" value="InterPro"/>
</dbReference>
<dbReference type="InterPro" id="IPR006710">
    <property type="entry name" value="Glyco_hydro_43"/>
</dbReference>
<reference evidence="7 9" key="2">
    <citation type="submission" date="2007-08" db="EMBL/GenBank/DDBJ databases">
        <authorList>
            <person name="Fulton L."/>
            <person name="Clifton S."/>
            <person name="Fulton B."/>
            <person name="Xu J."/>
            <person name="Minx P."/>
            <person name="Pepin K.H."/>
            <person name="Johnson M."/>
            <person name="Thiruvilangam P."/>
            <person name="Bhonagiri V."/>
            <person name="Nash W.E."/>
            <person name="Wang C."/>
            <person name="Mardis E.R."/>
            <person name="Wilson R.K."/>
        </authorList>
    </citation>
    <scope>NUCLEOTIDE SEQUENCE [LARGE SCALE GENOMIC DNA]</scope>
    <source>
        <strain evidence="7 9">DSM 753</strain>
    </source>
</reference>
<dbReference type="HOGENOM" id="CLU_018477_0_0_9"/>
<keyword evidence="3 5" id="KW-0378">Hydrolase</keyword>
<dbReference type="Proteomes" id="UP000003490">
    <property type="component" value="Unassembled WGS sequence"/>
</dbReference>
<evidence type="ECO:0000313" key="7">
    <source>
        <dbReference type="EMBL" id="EDO62231.1"/>
    </source>
</evidence>
<evidence type="ECO:0000256" key="5">
    <source>
        <dbReference type="RuleBase" id="RU361187"/>
    </source>
</evidence>
<keyword evidence="2" id="KW-0732">Signal</keyword>
<evidence type="ECO:0000313" key="8">
    <source>
        <dbReference type="EMBL" id="PEQ24972.1"/>
    </source>
</evidence>
<dbReference type="SUPFAM" id="SSF75005">
    <property type="entry name" value="Arabinanase/levansucrase/invertase"/>
    <property type="match status" value="2"/>
</dbReference>
<dbReference type="CDD" id="cd18818">
    <property type="entry name" value="GH43_GbtXyl43B-like"/>
    <property type="match status" value="1"/>
</dbReference>
<evidence type="ECO:0000256" key="3">
    <source>
        <dbReference type="ARBA" id="ARBA00022801"/>
    </source>
</evidence>
<evidence type="ECO:0000313" key="9">
    <source>
        <dbReference type="Proteomes" id="UP000003490"/>
    </source>
</evidence>
<dbReference type="PANTHER" id="PTHR43817">
    <property type="entry name" value="GLYCOSYL HYDROLASE"/>
    <property type="match status" value="1"/>
</dbReference>
<dbReference type="Proteomes" id="UP000220611">
    <property type="component" value="Unassembled WGS sequence"/>
</dbReference>